<keyword evidence="4" id="KW-1133">Transmembrane helix</keyword>
<dbReference type="EMBL" id="CP006018">
    <property type="protein sequence ID" value="AIC91284.1"/>
    <property type="molecule type" value="Genomic_DNA"/>
</dbReference>
<evidence type="ECO:0000256" key="1">
    <source>
        <dbReference type="ARBA" id="ARBA00005336"/>
    </source>
</evidence>
<dbReference type="Pfam" id="PF14310">
    <property type="entry name" value="Fn3-like"/>
    <property type="match status" value="1"/>
</dbReference>
<proteinExistence type="inferred from homology"/>
<feature type="domain" description="Fibronectin type III-like" evidence="5">
    <location>
        <begin position="447"/>
        <end position="521"/>
    </location>
</feature>
<organism evidence="6 7">
    <name type="scientific">Bifidobacterium [indicum] DSM 20214 = LMG 11587</name>
    <dbReference type="NCBI Taxonomy" id="1341694"/>
    <lineage>
        <taxon>Bacteria</taxon>
        <taxon>Bacillati</taxon>
        <taxon>Actinomycetota</taxon>
        <taxon>Actinomycetes</taxon>
        <taxon>Bifidobacteriales</taxon>
        <taxon>Bifidobacteriaceae</taxon>
        <taxon>Bifidobacterium</taxon>
    </lineage>
</organism>
<dbReference type="InterPro" id="IPR036881">
    <property type="entry name" value="Glyco_hydro_3_C_sf"/>
</dbReference>
<dbReference type="InterPro" id="IPR013783">
    <property type="entry name" value="Ig-like_fold"/>
</dbReference>
<dbReference type="Pfam" id="PF01915">
    <property type="entry name" value="Glyco_hydro_3_C"/>
    <property type="match status" value="1"/>
</dbReference>
<reference evidence="6 7" key="1">
    <citation type="journal article" date="2014" name="Appl. Environ. Microbiol.">
        <title>Genomic encyclopedia of type strains of the genus Bifidobacterium.</title>
        <authorList>
            <person name="Milani C."/>
            <person name="Lugli G.A."/>
            <person name="Duranti S."/>
            <person name="Turroni F."/>
            <person name="Bottacini F."/>
            <person name="Mangifesta M."/>
            <person name="Sanchez B."/>
            <person name="Viappiani A."/>
            <person name="Mancabelli L."/>
            <person name="Taminiau B."/>
            <person name="Delcenserie V."/>
            <person name="Barrangou R."/>
            <person name="Margolles A."/>
            <person name="van Sinderen D."/>
            <person name="Ventura M."/>
        </authorList>
    </citation>
    <scope>NUCLEOTIDE SEQUENCE [LARGE SCALE GENOMIC DNA]</scope>
    <source>
        <strain evidence="6 7">LMG 11587</strain>
    </source>
</reference>
<dbReference type="EC" id="3.2.1.21" evidence="6"/>
<dbReference type="OrthoDB" id="3187562at2"/>
<dbReference type="InterPro" id="IPR002772">
    <property type="entry name" value="Glyco_hydro_3_C"/>
</dbReference>
<dbReference type="Proteomes" id="UP000028569">
    <property type="component" value="Chromosome"/>
</dbReference>
<dbReference type="SUPFAM" id="SSF51445">
    <property type="entry name" value="(Trans)glycosidases"/>
    <property type="match status" value="1"/>
</dbReference>
<dbReference type="GO" id="GO:0005975">
    <property type="term" value="P:carbohydrate metabolic process"/>
    <property type="evidence" value="ECO:0007669"/>
    <property type="project" value="InterPro"/>
</dbReference>
<dbReference type="GO" id="GO:0008422">
    <property type="term" value="F:beta-glucosidase activity"/>
    <property type="evidence" value="ECO:0007669"/>
    <property type="project" value="UniProtKB-EC"/>
</dbReference>
<gene>
    <name evidence="6" type="ORF">BINDI_1381</name>
</gene>
<dbReference type="PANTHER" id="PTHR42715:SF10">
    <property type="entry name" value="BETA-GLUCOSIDASE"/>
    <property type="match status" value="1"/>
</dbReference>
<dbReference type="InterPro" id="IPR026891">
    <property type="entry name" value="Fn3-like"/>
</dbReference>
<feature type="region of interest" description="Disordered" evidence="3">
    <location>
        <begin position="597"/>
        <end position="616"/>
    </location>
</feature>
<evidence type="ECO:0000256" key="3">
    <source>
        <dbReference type="SAM" id="MobiDB-lite"/>
    </source>
</evidence>
<dbReference type="Pfam" id="PF00933">
    <property type="entry name" value="Glyco_hydro_3"/>
    <property type="match status" value="1"/>
</dbReference>
<dbReference type="KEGG" id="bii:BINDI_1381"/>
<keyword evidence="2 6" id="KW-0378">Hydrolase</keyword>
<protein>
    <submittedName>
        <fullName evidence="6">Beta-glucosidase A</fullName>
        <ecNumber evidence="6">3.2.1.21</ecNumber>
    </submittedName>
</protein>
<keyword evidence="4" id="KW-0472">Membrane</keyword>
<dbReference type="PANTHER" id="PTHR42715">
    <property type="entry name" value="BETA-GLUCOSIDASE"/>
    <property type="match status" value="1"/>
</dbReference>
<dbReference type="Gene3D" id="3.20.20.300">
    <property type="entry name" value="Glycoside hydrolase, family 3, N-terminal domain"/>
    <property type="match status" value="1"/>
</dbReference>
<keyword evidence="4" id="KW-0812">Transmembrane</keyword>
<dbReference type="RefSeq" id="WP_081830712.1">
    <property type="nucleotide sequence ID" value="NZ_CP006018.1"/>
</dbReference>
<dbReference type="SMART" id="SM01217">
    <property type="entry name" value="Fn3_like"/>
    <property type="match status" value="1"/>
</dbReference>
<accession>A0A087VSG5</accession>
<feature type="transmembrane region" description="Helical" evidence="4">
    <location>
        <begin position="20"/>
        <end position="37"/>
    </location>
</feature>
<feature type="transmembrane region" description="Helical" evidence="4">
    <location>
        <begin position="926"/>
        <end position="947"/>
    </location>
</feature>
<dbReference type="HOGENOM" id="CLU_005235_1_1_11"/>
<evidence type="ECO:0000256" key="2">
    <source>
        <dbReference type="ARBA" id="ARBA00022801"/>
    </source>
</evidence>
<evidence type="ECO:0000256" key="4">
    <source>
        <dbReference type="SAM" id="Phobius"/>
    </source>
</evidence>
<feature type="transmembrane region" description="Helical" evidence="4">
    <location>
        <begin position="57"/>
        <end position="75"/>
    </location>
</feature>
<dbReference type="InterPro" id="IPR036962">
    <property type="entry name" value="Glyco_hydro_3_N_sf"/>
</dbReference>
<keyword evidence="6" id="KW-0326">Glycosidase</keyword>
<dbReference type="PRINTS" id="PR00133">
    <property type="entry name" value="GLHYDRLASE3"/>
</dbReference>
<dbReference type="InterPro" id="IPR001764">
    <property type="entry name" value="Glyco_hydro_3_N"/>
</dbReference>
<dbReference type="SUPFAM" id="SSF52279">
    <property type="entry name" value="Beta-D-glucan exohydrolase, C-terminal domain"/>
    <property type="match status" value="1"/>
</dbReference>
<dbReference type="InterPro" id="IPR017853">
    <property type="entry name" value="GH"/>
</dbReference>
<evidence type="ECO:0000313" key="7">
    <source>
        <dbReference type="Proteomes" id="UP000028569"/>
    </source>
</evidence>
<evidence type="ECO:0000313" key="6">
    <source>
        <dbReference type="EMBL" id="AIC91284.1"/>
    </source>
</evidence>
<evidence type="ECO:0000259" key="5">
    <source>
        <dbReference type="SMART" id="SM01217"/>
    </source>
</evidence>
<keyword evidence="7" id="KW-1185">Reference proteome</keyword>
<dbReference type="Gene3D" id="2.60.40.10">
    <property type="entry name" value="Immunoglobulins"/>
    <property type="match status" value="1"/>
</dbReference>
<dbReference type="InterPro" id="IPR050288">
    <property type="entry name" value="Cellulose_deg_GH3"/>
</dbReference>
<feature type="region of interest" description="Disordered" evidence="3">
    <location>
        <begin position="968"/>
        <end position="995"/>
    </location>
</feature>
<sequence length="995" mass="109865">MFSINLSDVVAVLKSLIPELVVIGVFLVLAIIITIAVNKRTVKSVANRKMIHSQSWLVTFVAIVVALATMLLGPLSNLITKSTNKHELQPATVTAARDLAKDIQRESVTMLQNSDETLPLKDSKVNVFGWASTNPVYGGTGSGSMSPDNPTTSLLDGIKEAGLETNTELSKFYTDYREDRPKVEMFEQDWTLPEPTAAKYSNKLMKDAKDFSDTAIVVIGRVGGEGADLPVNMKSKDLTYHDNDKSDPDFQDGQSFLELSKPESDMIAKVTGTFDKVVLVYNGANTFDLNFVGQYPQIKSVLWCPPPGQAGFTALGEVLKGTTNPSGKTSDTFVRDLTKTPTYNNFGAFTYTNMDEHKATFVGFTGKSETVTPTFINYNEGIYVGYRFWETAAKEGLINYDEMVQYPFGYGLSYTKFSQKMGNIKHADGKISFDVTITNDGTKAGRDTVQTYFDPPYTDGGIEKASANLVSFKKTKVLKPGQSETVSVSFKDEDMASYDANTAKAYVLDQGDYGISIRSDSHRVIESQNVSINKTITYDESNPRSIDKVAATNRFDDAKGTVTYLSRANHFANYEDAVAAPKSTEMPEEAKANFYNNENYDPKKFDNDSDQMPTTGAKNDVKLYQLRDKKYDDPMWDKLLDELTVKEMDTLIAMGGYGTQAIKSIGKIEMTDADGPAALNNNFTKVGSLGFPSSTSLACTWNPELATRFGEMIGTMAHDMDVAGWYAPAFNIHRSAFSGRNFEYFSEDPQINAVMGSNEIAGARSKGVYSFMKHFAMNDQETNRNNMLATWADEQTIREIYLKPFQAAVVDGGAQAAMTAFNYLGNTYVAAYAPLMQDVLRGEWGFRGMALTDYFGVYGYQNADQLIRNGNDIMLATTEVTNHVKDQSATSVKAMREASHNILYTAVNSYKYADGDPKVQTPAWQIALYVALAVMALIFLALECLAFRRFNARRSAVDVQTLTDMADQAKDVRMQDPASEETTPAEDGPSHDTIQ</sequence>
<name>A0A087VSG5_9BIFI</name>
<dbReference type="AlphaFoldDB" id="A0A087VSG5"/>
<comment type="similarity">
    <text evidence="1">Belongs to the glycosyl hydrolase 3 family.</text>
</comment>
<dbReference type="Gene3D" id="3.40.50.1700">
    <property type="entry name" value="Glycoside hydrolase family 3 C-terminal domain"/>
    <property type="match status" value="1"/>
</dbReference>